<feature type="compositionally biased region" description="Low complexity" evidence="7">
    <location>
        <begin position="13"/>
        <end position="25"/>
    </location>
</feature>
<organism evidence="9 10">
    <name type="scientific">Leucobacter komagatae</name>
    <dbReference type="NCBI Taxonomy" id="55969"/>
    <lineage>
        <taxon>Bacteria</taxon>
        <taxon>Bacillati</taxon>
        <taxon>Actinomycetota</taxon>
        <taxon>Actinomycetes</taxon>
        <taxon>Micrococcales</taxon>
        <taxon>Microbacteriaceae</taxon>
        <taxon>Leucobacter</taxon>
    </lineage>
</organism>
<protein>
    <submittedName>
        <fullName evidence="9">Putative integral membrane protein (TIGR00698 family)</fullName>
    </submittedName>
</protein>
<keyword evidence="3" id="KW-1003">Cell membrane</keyword>
<dbReference type="EMBL" id="VFON01000001">
    <property type="protein sequence ID" value="TQL44677.1"/>
    <property type="molecule type" value="Genomic_DNA"/>
</dbReference>
<comment type="similarity">
    <text evidence="2">Belongs to the UPF0324 family.</text>
</comment>
<dbReference type="PANTHER" id="PTHR30106:SF2">
    <property type="entry name" value="UPF0324 INNER MEMBRANE PROTEIN YEIH"/>
    <property type="match status" value="1"/>
</dbReference>
<feature type="transmembrane region" description="Helical" evidence="8">
    <location>
        <begin position="155"/>
        <end position="175"/>
    </location>
</feature>
<evidence type="ECO:0000256" key="5">
    <source>
        <dbReference type="ARBA" id="ARBA00022989"/>
    </source>
</evidence>
<keyword evidence="6 8" id="KW-0472">Membrane</keyword>
<feature type="transmembrane region" description="Helical" evidence="8">
    <location>
        <begin position="219"/>
        <end position="239"/>
    </location>
</feature>
<evidence type="ECO:0000256" key="4">
    <source>
        <dbReference type="ARBA" id="ARBA00022692"/>
    </source>
</evidence>
<feature type="transmembrane region" description="Helical" evidence="8">
    <location>
        <begin position="358"/>
        <end position="380"/>
    </location>
</feature>
<evidence type="ECO:0000256" key="6">
    <source>
        <dbReference type="ARBA" id="ARBA00023136"/>
    </source>
</evidence>
<evidence type="ECO:0000256" key="7">
    <source>
        <dbReference type="SAM" id="MobiDB-lite"/>
    </source>
</evidence>
<feature type="transmembrane region" description="Helical" evidence="8">
    <location>
        <begin position="101"/>
        <end position="119"/>
    </location>
</feature>
<feature type="transmembrane region" description="Helical" evidence="8">
    <location>
        <begin position="323"/>
        <end position="346"/>
    </location>
</feature>
<gene>
    <name evidence="9" type="ORF">FB468_2743</name>
</gene>
<evidence type="ECO:0000313" key="10">
    <source>
        <dbReference type="Proteomes" id="UP000319094"/>
    </source>
</evidence>
<evidence type="ECO:0000256" key="3">
    <source>
        <dbReference type="ARBA" id="ARBA00022475"/>
    </source>
</evidence>
<keyword evidence="5 8" id="KW-1133">Transmembrane helix</keyword>
<feature type="region of interest" description="Disordered" evidence="7">
    <location>
        <begin position="1"/>
        <end position="35"/>
    </location>
</feature>
<keyword evidence="10" id="KW-1185">Reference proteome</keyword>
<proteinExistence type="inferred from homology"/>
<evidence type="ECO:0000256" key="2">
    <source>
        <dbReference type="ARBA" id="ARBA00007977"/>
    </source>
</evidence>
<name>A0A542Y9F0_9MICO</name>
<evidence type="ECO:0000313" key="9">
    <source>
        <dbReference type="EMBL" id="TQL44677.1"/>
    </source>
</evidence>
<evidence type="ECO:0000256" key="1">
    <source>
        <dbReference type="ARBA" id="ARBA00004651"/>
    </source>
</evidence>
<keyword evidence="4 8" id="KW-0812">Transmembrane</keyword>
<sequence length="381" mass="37998">MNDQALPPESSVAPATRTATHTAPAQEPSAPRGPRLAAWTRRITPGLLICLAAAGASYAVGVALPGVSPMIIAIVLGIVAANTGVLPRAAAPGIDFSAKKLLRAGIVFLGLQLVLGDIVALGAPVLAVIVCVVAGGLFGTVALGKLMKVPTQLTLLIACGFSICGAAAVAGAAGVTDPDDEHEQATVTAVALVVIFGTIMIPLVPFLGPVIGLTSDQTGMWAGASIHEIAQVVAVGGILGGTALTLAVVVKLARVLLLAPIMAVLSVRIRRAAGVAAAGAAAEVETGGQPGSQPKLPPIVPPFIIGFLAMVLLRSFVPLPEGALVAGQLLQTVLLSAAMFGLGCGVKVKSLLKVGFRPFALAALATVLVATIAYVGVLLVG</sequence>
<feature type="transmembrane region" description="Helical" evidence="8">
    <location>
        <begin position="187"/>
        <end position="207"/>
    </location>
</feature>
<dbReference type="Pfam" id="PF03601">
    <property type="entry name" value="Cons_hypoth698"/>
    <property type="match status" value="1"/>
</dbReference>
<dbReference type="GO" id="GO:0005886">
    <property type="term" value="C:plasma membrane"/>
    <property type="evidence" value="ECO:0007669"/>
    <property type="project" value="UniProtKB-SubCell"/>
</dbReference>
<evidence type="ECO:0000256" key="8">
    <source>
        <dbReference type="SAM" id="Phobius"/>
    </source>
</evidence>
<comment type="subcellular location">
    <subcellularLocation>
        <location evidence="1">Cell membrane</location>
        <topology evidence="1">Multi-pass membrane protein</topology>
    </subcellularLocation>
</comment>
<reference evidence="9 10" key="1">
    <citation type="submission" date="2019-06" db="EMBL/GenBank/DDBJ databases">
        <title>Sequencing the genomes of 1000 actinobacteria strains.</title>
        <authorList>
            <person name="Klenk H.-P."/>
        </authorList>
    </citation>
    <scope>NUCLEOTIDE SEQUENCE [LARGE SCALE GENOMIC DNA]</scope>
    <source>
        <strain evidence="9 10">DSM 8803</strain>
    </source>
</reference>
<dbReference type="Proteomes" id="UP000319094">
    <property type="component" value="Unassembled WGS sequence"/>
</dbReference>
<dbReference type="InterPro" id="IPR018383">
    <property type="entry name" value="UPF0324_pro"/>
</dbReference>
<dbReference type="PANTHER" id="PTHR30106">
    <property type="entry name" value="INNER MEMBRANE PROTEIN YEIH-RELATED"/>
    <property type="match status" value="1"/>
</dbReference>
<feature type="transmembrane region" description="Helical" evidence="8">
    <location>
        <begin position="299"/>
        <end position="317"/>
    </location>
</feature>
<accession>A0A542Y9F0</accession>
<comment type="caution">
    <text evidence="9">The sequence shown here is derived from an EMBL/GenBank/DDBJ whole genome shotgun (WGS) entry which is preliminary data.</text>
</comment>
<feature type="transmembrane region" description="Helical" evidence="8">
    <location>
        <begin position="125"/>
        <end position="143"/>
    </location>
</feature>
<dbReference type="AlphaFoldDB" id="A0A542Y9F0"/>
<dbReference type="RefSeq" id="WP_246055894.1">
    <property type="nucleotide sequence ID" value="NZ_BAAAUY010000006.1"/>
</dbReference>